<comment type="caution">
    <text evidence="4">The sequence shown here is derived from an EMBL/GenBank/DDBJ whole genome shotgun (WGS) entry which is preliminary data.</text>
</comment>
<feature type="region of interest" description="Disordered" evidence="2">
    <location>
        <begin position="34"/>
        <end position="97"/>
    </location>
</feature>
<feature type="compositionally biased region" description="Basic residues" evidence="2">
    <location>
        <begin position="447"/>
        <end position="459"/>
    </location>
</feature>
<feature type="region of interest" description="Disordered" evidence="2">
    <location>
        <begin position="124"/>
        <end position="145"/>
    </location>
</feature>
<feature type="compositionally biased region" description="Polar residues" evidence="2">
    <location>
        <begin position="199"/>
        <end position="209"/>
    </location>
</feature>
<feature type="compositionally biased region" description="Polar residues" evidence="2">
    <location>
        <begin position="231"/>
        <end position="242"/>
    </location>
</feature>
<evidence type="ECO:0000256" key="2">
    <source>
        <dbReference type="SAM" id="MobiDB-lite"/>
    </source>
</evidence>
<dbReference type="SMART" id="SM00355">
    <property type="entry name" value="ZnF_C2H2"/>
    <property type="match status" value="2"/>
</dbReference>
<dbReference type="Proteomes" id="UP000663856">
    <property type="component" value="Unassembled WGS sequence"/>
</dbReference>
<protein>
    <recommendedName>
        <fullName evidence="3">C2H2-type domain-containing protein</fullName>
    </recommendedName>
</protein>
<feature type="region of interest" description="Disordered" evidence="2">
    <location>
        <begin position="1"/>
        <end position="21"/>
    </location>
</feature>
<dbReference type="Proteomes" id="UP000663866">
    <property type="component" value="Unassembled WGS sequence"/>
</dbReference>
<feature type="coiled-coil region" evidence="1">
    <location>
        <begin position="572"/>
        <end position="599"/>
    </location>
</feature>
<evidence type="ECO:0000313" key="4">
    <source>
        <dbReference type="EMBL" id="CAF2045880.1"/>
    </source>
</evidence>
<evidence type="ECO:0000313" key="6">
    <source>
        <dbReference type="Proteomes" id="UP000663856"/>
    </source>
</evidence>
<reference evidence="4" key="1">
    <citation type="submission" date="2021-02" db="EMBL/GenBank/DDBJ databases">
        <authorList>
            <person name="Nowell W R."/>
        </authorList>
    </citation>
    <scope>NUCLEOTIDE SEQUENCE</scope>
</reference>
<organism evidence="4 6">
    <name type="scientific">Rotaria magnacalcarata</name>
    <dbReference type="NCBI Taxonomy" id="392030"/>
    <lineage>
        <taxon>Eukaryota</taxon>
        <taxon>Metazoa</taxon>
        <taxon>Spiralia</taxon>
        <taxon>Gnathifera</taxon>
        <taxon>Rotifera</taxon>
        <taxon>Eurotatoria</taxon>
        <taxon>Bdelloidea</taxon>
        <taxon>Philodinida</taxon>
        <taxon>Philodinidae</taxon>
        <taxon>Rotaria</taxon>
    </lineage>
</organism>
<dbReference type="EMBL" id="CAJOBG010003173">
    <property type="protein sequence ID" value="CAF4049452.1"/>
    <property type="molecule type" value="Genomic_DNA"/>
</dbReference>
<feature type="region of interest" description="Disordered" evidence="2">
    <location>
        <begin position="172"/>
        <end position="288"/>
    </location>
</feature>
<feature type="compositionally biased region" description="Polar residues" evidence="2">
    <location>
        <begin position="653"/>
        <end position="668"/>
    </location>
</feature>
<sequence>MDSPSSPLVLYLGDDDDDNDNNYNYHRQNSYVETNMSLSKVSSSSSMNNRRKKRKLTNTDVRVDPSVANWSKRQRNDHCQQQQSSRNFIDADSDPEPILLDPDEYIIEEPDPPQFCSFDWTIEQQPQPKPQTPIQSRRRPLPPLLPSHSIQATRISTTANSTMNNSVQRSFAKPDSVPITNSANHFVQPPRKTIATPITKPSQTFSSLSLPKPATSFCRPNVQRGRPVKNSRISYTNSTSPSLPIRRPTEKTITSPPQKPSQPSSSSPSSSSTSTIITSSSINDSTPATRRQILNGTGLFSAFHDSKYYQCNICKFKSVTSSTLLQHLFTHMFFCDQCPFYAYSHFNLSQHMFEKHICNLNENPNDSENPKSFDLLYVTRCSDGTFALCMDSSSHKVSTNDQRLIISSATPSNQQQNKPAKKKNSKLKESSNEDENDAAVVSEKSHTNHRLLKHSKGKGKQNQTYVLMKHRRCYLMKKNSRLHSLTLEYNICREHTIRQMCLTQNILKQRKFLAKLHSTQFIDDIAICLRTIVNRIVNSEENSDQSSPICTLPNNILSSILSSENLKTLTDSLKLTNKHEQYREQNELYEKEHDLHESRKHIFIISSPERNSNDQAIISSLHSSLTNGDSIFTQTKIDKSSIRYDSTPRFLKGNSNTAPSQSNNSTMMNVKKKQPTTTQVAPPKLVPVPLRTVIPKPPSITPSHPLVSPIMDRNNNSVTSLKSKISTTKDSSVIILD</sequence>
<feature type="region of interest" description="Disordered" evidence="2">
    <location>
        <begin position="407"/>
        <end position="461"/>
    </location>
</feature>
<feature type="domain" description="C2H2-type" evidence="3">
    <location>
        <begin position="333"/>
        <end position="356"/>
    </location>
</feature>
<gene>
    <name evidence="5" type="ORF">OVN521_LOCUS17896</name>
    <name evidence="4" type="ORF">WKI299_LOCUS9200</name>
</gene>
<feature type="domain" description="C2H2-type" evidence="3">
    <location>
        <begin position="309"/>
        <end position="331"/>
    </location>
</feature>
<dbReference type="InterPro" id="IPR013087">
    <property type="entry name" value="Znf_C2H2_type"/>
</dbReference>
<evidence type="ECO:0000313" key="7">
    <source>
        <dbReference type="Proteomes" id="UP000663866"/>
    </source>
</evidence>
<dbReference type="AlphaFoldDB" id="A0A816PB90"/>
<keyword evidence="7" id="KW-1185">Reference proteome</keyword>
<name>A0A816PB90_9BILA</name>
<evidence type="ECO:0000256" key="1">
    <source>
        <dbReference type="SAM" id="Coils"/>
    </source>
</evidence>
<feature type="compositionally biased region" description="Low complexity" evidence="2">
    <location>
        <begin position="252"/>
        <end position="287"/>
    </location>
</feature>
<feature type="compositionally biased region" description="Low complexity" evidence="2">
    <location>
        <begin position="35"/>
        <end position="48"/>
    </location>
</feature>
<keyword evidence="1" id="KW-0175">Coiled coil</keyword>
<proteinExistence type="predicted"/>
<accession>A0A816PB90</accession>
<dbReference type="EMBL" id="CAJNRF010003011">
    <property type="protein sequence ID" value="CAF2045880.1"/>
    <property type="molecule type" value="Genomic_DNA"/>
</dbReference>
<feature type="region of interest" description="Disordered" evidence="2">
    <location>
        <begin position="647"/>
        <end position="682"/>
    </location>
</feature>
<evidence type="ECO:0000313" key="5">
    <source>
        <dbReference type="EMBL" id="CAF4049452.1"/>
    </source>
</evidence>
<evidence type="ECO:0000259" key="3">
    <source>
        <dbReference type="SMART" id="SM00355"/>
    </source>
</evidence>